<dbReference type="Proteomes" id="UP000500741">
    <property type="component" value="Chromosome"/>
</dbReference>
<accession>A0A6G8AY18</accession>
<gene>
    <name evidence="1" type="ORF">G7084_00085</name>
</gene>
<dbReference type="KEGG" id="wco:G7084_00085"/>
<proteinExistence type="predicted"/>
<protein>
    <submittedName>
        <fullName evidence="1">Phage gp6-like head-tail connector protein</fullName>
    </submittedName>
</protein>
<evidence type="ECO:0000313" key="2">
    <source>
        <dbReference type="Proteomes" id="UP000500741"/>
    </source>
</evidence>
<dbReference type="InterPro" id="IPR006450">
    <property type="entry name" value="Phage_HK97_gp6-like"/>
</dbReference>
<organism evidence="1 2">
    <name type="scientific">Weissella coleopterorum</name>
    <dbReference type="NCBI Taxonomy" id="2714949"/>
    <lineage>
        <taxon>Bacteria</taxon>
        <taxon>Bacillati</taxon>
        <taxon>Bacillota</taxon>
        <taxon>Bacilli</taxon>
        <taxon>Lactobacillales</taxon>
        <taxon>Lactobacillaceae</taxon>
        <taxon>Weissella</taxon>
    </lineage>
</organism>
<dbReference type="EMBL" id="CP049888">
    <property type="protein sequence ID" value="QIL49859.1"/>
    <property type="molecule type" value="Genomic_DNA"/>
</dbReference>
<reference evidence="1 2" key="1">
    <citation type="submission" date="2020-03" db="EMBL/GenBank/DDBJ databases">
        <title>Weissella sp. nov., isolated from Cybister lewisianus.</title>
        <authorList>
            <person name="Hyun D.-W."/>
            <person name="Bae J.-W."/>
        </authorList>
    </citation>
    <scope>NUCLEOTIDE SEQUENCE [LARGE SCALE GENOMIC DNA]</scope>
    <source>
        <strain evidence="1 2">HDW19</strain>
    </source>
</reference>
<dbReference type="NCBIfam" id="TIGR01560">
    <property type="entry name" value="put_DNA_pack"/>
    <property type="match status" value="1"/>
</dbReference>
<dbReference type="RefSeq" id="WP_166008909.1">
    <property type="nucleotide sequence ID" value="NZ_CP049888.1"/>
</dbReference>
<evidence type="ECO:0000313" key="1">
    <source>
        <dbReference type="EMBL" id="QIL49859.1"/>
    </source>
</evidence>
<sequence>MADEVKLLEPETLMNELHIDVTDEEKNTIKALINDASVIIRGSIKDDLTESQILKSNGLLFNRLISALATQLYYDRSLSTGYSAGVQIMINQLRARVLGGEDETK</sequence>
<name>A0A6G8AY18_9LACO</name>
<dbReference type="AlphaFoldDB" id="A0A6G8AY18"/>
<keyword evidence="2" id="KW-1185">Reference proteome</keyword>